<dbReference type="GO" id="GO:0015937">
    <property type="term" value="P:coenzyme A biosynthetic process"/>
    <property type="evidence" value="ECO:0007669"/>
    <property type="project" value="InterPro"/>
</dbReference>
<dbReference type="EMBL" id="CAEZZW010000002">
    <property type="protein sequence ID" value="CAB4777467.1"/>
    <property type="molecule type" value="Genomic_DNA"/>
</dbReference>
<organism evidence="7">
    <name type="scientific">freshwater metagenome</name>
    <dbReference type="NCBI Taxonomy" id="449393"/>
    <lineage>
        <taxon>unclassified sequences</taxon>
        <taxon>metagenomes</taxon>
        <taxon>ecological metagenomes</taxon>
    </lineage>
</organism>
<accession>A0A6J7DR16</accession>
<evidence type="ECO:0000313" key="8">
    <source>
        <dbReference type="EMBL" id="CAB4939555.1"/>
    </source>
</evidence>
<keyword evidence="2" id="KW-0067">ATP-binding</keyword>
<dbReference type="PANTHER" id="PTHR10695">
    <property type="entry name" value="DEPHOSPHO-COA KINASE-RELATED"/>
    <property type="match status" value="1"/>
</dbReference>
<dbReference type="PANTHER" id="PTHR10695:SF46">
    <property type="entry name" value="BIFUNCTIONAL COENZYME A SYNTHASE-RELATED"/>
    <property type="match status" value="1"/>
</dbReference>
<evidence type="ECO:0000313" key="4">
    <source>
        <dbReference type="EMBL" id="CAB4687427.1"/>
    </source>
</evidence>
<dbReference type="InterPro" id="IPR027417">
    <property type="entry name" value="P-loop_NTPase"/>
</dbReference>
<gene>
    <name evidence="4" type="ORF">UFOPK2510_00438</name>
    <name evidence="5" type="ORF">UFOPK2718_00323</name>
    <name evidence="6" type="ORF">UFOPK2936_00628</name>
    <name evidence="7" type="ORF">UFOPK3328_01202</name>
    <name evidence="8" type="ORF">UFOPK3779_00433</name>
    <name evidence="9" type="ORF">UFOPK3913_00500</name>
    <name evidence="3" type="ORF">UFOPK4107_00042</name>
</gene>
<dbReference type="EMBL" id="CAFBLD010000008">
    <property type="protein sequence ID" value="CAB4873402.1"/>
    <property type="molecule type" value="Genomic_DNA"/>
</dbReference>
<evidence type="ECO:0000313" key="3">
    <source>
        <dbReference type="EMBL" id="CAB4329583.1"/>
    </source>
</evidence>
<dbReference type="NCBIfam" id="TIGR00152">
    <property type="entry name" value="dephospho-CoA kinase"/>
    <property type="match status" value="1"/>
</dbReference>
<dbReference type="EMBL" id="CAEZYM010000002">
    <property type="protein sequence ID" value="CAB4718932.1"/>
    <property type="molecule type" value="Genomic_DNA"/>
</dbReference>
<protein>
    <submittedName>
        <fullName evidence="7">Unannotated protein</fullName>
    </submittedName>
</protein>
<evidence type="ECO:0000256" key="2">
    <source>
        <dbReference type="ARBA" id="ARBA00022840"/>
    </source>
</evidence>
<evidence type="ECO:0000313" key="6">
    <source>
        <dbReference type="EMBL" id="CAB4777467.1"/>
    </source>
</evidence>
<name>A0A6J7DR16_9ZZZZ</name>
<dbReference type="EMBL" id="CAEZXO010000002">
    <property type="protein sequence ID" value="CAB4687427.1"/>
    <property type="molecule type" value="Genomic_DNA"/>
</dbReference>
<dbReference type="GO" id="GO:0004140">
    <property type="term" value="F:dephospho-CoA kinase activity"/>
    <property type="evidence" value="ECO:0007669"/>
    <property type="project" value="InterPro"/>
</dbReference>
<dbReference type="EMBL" id="CAESAE010000001">
    <property type="protein sequence ID" value="CAB4329583.1"/>
    <property type="molecule type" value="Genomic_DNA"/>
</dbReference>
<evidence type="ECO:0000313" key="7">
    <source>
        <dbReference type="EMBL" id="CAB4873402.1"/>
    </source>
</evidence>
<dbReference type="SUPFAM" id="SSF52540">
    <property type="entry name" value="P-loop containing nucleoside triphosphate hydrolases"/>
    <property type="match status" value="1"/>
</dbReference>
<dbReference type="InterPro" id="IPR001977">
    <property type="entry name" value="Depp_CoAkinase"/>
</dbReference>
<dbReference type="AlphaFoldDB" id="A0A6J7DR16"/>
<dbReference type="EMBL" id="CAFBNH010000002">
    <property type="protein sequence ID" value="CAB4939555.1"/>
    <property type="molecule type" value="Genomic_DNA"/>
</dbReference>
<dbReference type="PROSITE" id="PS51219">
    <property type="entry name" value="DPCK"/>
    <property type="match status" value="1"/>
</dbReference>
<dbReference type="Gene3D" id="3.40.50.300">
    <property type="entry name" value="P-loop containing nucleotide triphosphate hydrolases"/>
    <property type="match status" value="1"/>
</dbReference>
<evidence type="ECO:0000256" key="1">
    <source>
        <dbReference type="ARBA" id="ARBA00022741"/>
    </source>
</evidence>
<evidence type="ECO:0000313" key="5">
    <source>
        <dbReference type="EMBL" id="CAB4718932.1"/>
    </source>
</evidence>
<proteinExistence type="inferred from homology"/>
<sequence>MLVVALTGGIGSGKSLAAQYFSQLGALVMDADQLARTAIERGSTGFDHVVRAFGDRILHNGDIDRRELAEIIFNDPSQREVLEGIIHPIVRANFESAVELLHGDDVLIYEIPLLVETDASARFDFVITVETDDAQRNARLKGRGMSTSQISQRISAQTTRIERQAVADAVIVNNGTSDDLLRQVEHLWESVLPAHQREKD</sequence>
<dbReference type="CDD" id="cd02022">
    <property type="entry name" value="DPCK"/>
    <property type="match status" value="1"/>
</dbReference>
<evidence type="ECO:0000313" key="9">
    <source>
        <dbReference type="EMBL" id="CAB4972052.1"/>
    </source>
</evidence>
<keyword evidence="1" id="KW-0547">Nucleotide-binding</keyword>
<dbReference type="EMBL" id="CAFBOC010000004">
    <property type="protein sequence ID" value="CAB4972052.1"/>
    <property type="molecule type" value="Genomic_DNA"/>
</dbReference>
<dbReference type="GO" id="GO:0005524">
    <property type="term" value="F:ATP binding"/>
    <property type="evidence" value="ECO:0007669"/>
    <property type="project" value="UniProtKB-KW"/>
</dbReference>
<dbReference type="HAMAP" id="MF_00376">
    <property type="entry name" value="Dephospho_CoA_kinase"/>
    <property type="match status" value="1"/>
</dbReference>
<dbReference type="Pfam" id="PF01121">
    <property type="entry name" value="CoaE"/>
    <property type="match status" value="1"/>
</dbReference>
<reference evidence="7" key="1">
    <citation type="submission" date="2020-05" db="EMBL/GenBank/DDBJ databases">
        <authorList>
            <person name="Chiriac C."/>
            <person name="Salcher M."/>
            <person name="Ghai R."/>
            <person name="Kavagutti S V."/>
        </authorList>
    </citation>
    <scope>NUCLEOTIDE SEQUENCE</scope>
</reference>